<dbReference type="Gene3D" id="1.25.10.10">
    <property type="entry name" value="Leucine-rich Repeat Variant"/>
    <property type="match status" value="1"/>
</dbReference>
<dbReference type="InterPro" id="IPR011989">
    <property type="entry name" value="ARM-like"/>
</dbReference>
<dbReference type="eggNOG" id="COG1413">
    <property type="taxonomic scope" value="Bacteria"/>
</dbReference>
<dbReference type="HOGENOM" id="CLU_040785_0_0_11"/>
<protein>
    <submittedName>
        <fullName evidence="2">Uncharacterized protein</fullName>
    </submittedName>
</protein>
<dbReference type="SUPFAM" id="SSF48371">
    <property type="entry name" value="ARM repeat"/>
    <property type="match status" value="1"/>
</dbReference>
<evidence type="ECO:0000313" key="2">
    <source>
        <dbReference type="EMBL" id="ACU37753.1"/>
    </source>
</evidence>
<dbReference type="InterPro" id="IPR016024">
    <property type="entry name" value="ARM-type_fold"/>
</dbReference>
<gene>
    <name evidence="2" type="ordered locus">Amir_3875</name>
</gene>
<accession>C6WEF3</accession>
<dbReference type="STRING" id="446462.Amir_3875"/>
<dbReference type="AlphaFoldDB" id="C6WEF3"/>
<reference evidence="2 3" key="1">
    <citation type="journal article" date="2009" name="Stand. Genomic Sci.">
        <title>Complete genome sequence of Actinosynnema mirum type strain (101).</title>
        <authorList>
            <person name="Land M."/>
            <person name="Lapidus A."/>
            <person name="Mayilraj S."/>
            <person name="Chen F."/>
            <person name="Copeland A."/>
            <person name="Del Rio T.G."/>
            <person name="Nolan M."/>
            <person name="Lucas S."/>
            <person name="Tice H."/>
            <person name="Cheng J.F."/>
            <person name="Chertkov O."/>
            <person name="Bruce D."/>
            <person name="Goodwin L."/>
            <person name="Pitluck S."/>
            <person name="Rohde M."/>
            <person name="Goker M."/>
            <person name="Pati A."/>
            <person name="Ivanova N."/>
            <person name="Mavromatis K."/>
            <person name="Chen A."/>
            <person name="Palaniappan K."/>
            <person name="Hauser L."/>
            <person name="Chang Y.J."/>
            <person name="Jeffries C.C."/>
            <person name="Brettin T."/>
            <person name="Detter J.C."/>
            <person name="Han C."/>
            <person name="Chain P."/>
            <person name="Tindall B.J."/>
            <person name="Bristow J."/>
            <person name="Eisen J.A."/>
            <person name="Markowitz V."/>
            <person name="Hugenholtz P."/>
            <person name="Kyrpides N.C."/>
            <person name="Klenk H.P."/>
        </authorList>
    </citation>
    <scope>NUCLEOTIDE SEQUENCE [LARGE SCALE GENOMIC DNA]</scope>
    <source>
        <strain evidence="3">ATCC 29888 / DSM 43827 / JCM 3225 / NBRC 14064 / NCIMB 13271 / NRRL B-12336 / IMRU 3971 / 101</strain>
    </source>
</reference>
<dbReference type="Proteomes" id="UP000002213">
    <property type="component" value="Chromosome"/>
</dbReference>
<dbReference type="KEGG" id="ami:Amir_3875"/>
<evidence type="ECO:0000313" key="3">
    <source>
        <dbReference type="Proteomes" id="UP000002213"/>
    </source>
</evidence>
<proteinExistence type="predicted"/>
<organism evidence="2 3">
    <name type="scientific">Actinosynnema mirum (strain ATCC 29888 / DSM 43827 / JCM 3225 / NBRC 14064 / NCIMB 13271 / NRRL B-12336 / IMRU 3971 / 101)</name>
    <dbReference type="NCBI Taxonomy" id="446462"/>
    <lineage>
        <taxon>Bacteria</taxon>
        <taxon>Bacillati</taxon>
        <taxon>Actinomycetota</taxon>
        <taxon>Actinomycetes</taxon>
        <taxon>Pseudonocardiales</taxon>
        <taxon>Pseudonocardiaceae</taxon>
        <taxon>Actinosynnema</taxon>
    </lineage>
</organism>
<keyword evidence="3" id="KW-1185">Reference proteome</keyword>
<sequence length="495" mass="53151">MILLAESWPGEGSEGGGQIRARRPGAEVTLSDVDTEPAELRRLLHPMDADSAVRAARLLTRVAGTADADAALAVLVDGPNRVSRFDRWFRRAWEATGLAGGDALSLALSACHRDGRVREKAVRDIAAAPRPELVPFLVLRTEDWVPQVREAARVALVLALDRSPGLAEAALGVVVRMARGRRDAAFVRRQVAAVLGVDALDRLLGSPDLLVAAFALERATPSTERLLALARTSPHVRVRAVAAERLAREAVWTNRIAVLRELAAVPRPEVGSVALVGLTRLGATAEVAEHVADRSALVRALARATGVDALTRYRAEASRGAVDGLAEIGSADDADVLLALLDHPRVELRVRALRALRTLRVQADERVVPLLRDPSPKVVREAATAVRHPSAELVAGLLADERPEVRQAGYRLSRGMGGAAWLRAVLSVAGDPHEPLARLAEHDALRLASVVRGEGVLARRSEFTPEERGELRAGLERVAGRLPERAVPGLRMLLD</sequence>
<feature type="region of interest" description="Disordered" evidence="1">
    <location>
        <begin position="1"/>
        <end position="24"/>
    </location>
</feature>
<dbReference type="EMBL" id="CP001630">
    <property type="protein sequence ID" value="ACU37753.1"/>
    <property type="molecule type" value="Genomic_DNA"/>
</dbReference>
<name>C6WEF3_ACTMD</name>
<evidence type="ECO:0000256" key="1">
    <source>
        <dbReference type="SAM" id="MobiDB-lite"/>
    </source>
</evidence>